<reference evidence="6 7" key="1">
    <citation type="submission" date="2014-10" db="EMBL/GenBank/DDBJ databases">
        <title>Draft genome of the hookworm Ancylostoma caninum.</title>
        <authorList>
            <person name="Mitreva M."/>
        </authorList>
    </citation>
    <scope>NUCLEOTIDE SEQUENCE [LARGE SCALE GENOMIC DNA]</scope>
    <source>
        <strain evidence="6 7">Baltimore</strain>
    </source>
</reference>
<feature type="domain" description="TIL" evidence="5">
    <location>
        <begin position="80"/>
        <end position="133"/>
    </location>
</feature>
<keyword evidence="4" id="KW-0732">Signal</keyword>
<feature type="signal peptide" evidence="4">
    <location>
        <begin position="1"/>
        <end position="19"/>
    </location>
</feature>
<dbReference type="PANTHER" id="PTHR23259">
    <property type="entry name" value="RIDDLE"/>
    <property type="match status" value="1"/>
</dbReference>
<dbReference type="InterPro" id="IPR002919">
    <property type="entry name" value="TIL_dom"/>
</dbReference>
<dbReference type="SUPFAM" id="SSF57567">
    <property type="entry name" value="Serine protease inhibitors"/>
    <property type="match status" value="2"/>
</dbReference>
<dbReference type="GO" id="GO:0004867">
    <property type="term" value="F:serine-type endopeptidase inhibitor activity"/>
    <property type="evidence" value="ECO:0007669"/>
    <property type="project" value="UniProtKB-KW"/>
</dbReference>
<dbReference type="Gene3D" id="2.10.25.10">
    <property type="entry name" value="Laminin"/>
    <property type="match status" value="2"/>
</dbReference>
<keyword evidence="1" id="KW-0646">Protease inhibitor</keyword>
<dbReference type="Proteomes" id="UP000252519">
    <property type="component" value="Unassembled WGS sequence"/>
</dbReference>
<accession>A0A368GXW9</accession>
<comment type="caution">
    <text evidence="6">The sequence shown here is derived from an EMBL/GenBank/DDBJ whole genome shotgun (WGS) entry which is preliminary data.</text>
</comment>
<organism evidence="6 7">
    <name type="scientific">Ancylostoma caninum</name>
    <name type="common">Dog hookworm</name>
    <dbReference type="NCBI Taxonomy" id="29170"/>
    <lineage>
        <taxon>Eukaryota</taxon>
        <taxon>Metazoa</taxon>
        <taxon>Ecdysozoa</taxon>
        <taxon>Nematoda</taxon>
        <taxon>Chromadorea</taxon>
        <taxon>Rhabditida</taxon>
        <taxon>Rhabditina</taxon>
        <taxon>Rhabditomorpha</taxon>
        <taxon>Strongyloidea</taxon>
        <taxon>Ancylostomatidae</taxon>
        <taxon>Ancylostomatinae</taxon>
        <taxon>Ancylostoma</taxon>
    </lineage>
</organism>
<dbReference type="InterPro" id="IPR036084">
    <property type="entry name" value="Ser_inhib-like_sf"/>
</dbReference>
<dbReference type="AlphaFoldDB" id="A0A368GXW9"/>
<evidence type="ECO:0000313" key="7">
    <source>
        <dbReference type="Proteomes" id="UP000252519"/>
    </source>
</evidence>
<dbReference type="EMBL" id="JOJR01000037">
    <property type="protein sequence ID" value="RCN49203.1"/>
    <property type="molecule type" value="Genomic_DNA"/>
</dbReference>
<evidence type="ECO:0000256" key="2">
    <source>
        <dbReference type="ARBA" id="ARBA00022900"/>
    </source>
</evidence>
<keyword evidence="3" id="KW-1015">Disulfide bond</keyword>
<dbReference type="InterPro" id="IPR051368">
    <property type="entry name" value="SerProtInhib-TIL_Domain"/>
</dbReference>
<sequence length="159" mass="17399">MQITLLLASGLVLISGVSARRGGGSGGCGQNEERKVCGTRCEPTCTDPHPLCTRACEPNVCQCRDGYLRDASNKCIRGPCGENEERKVCGSPCEPSCKTPEPVCAAKCIANVCQCRSGFFRNDENKCVRKKACRGKLLRSSAIYQHHHIIETYFRVCHC</sequence>
<evidence type="ECO:0000259" key="5">
    <source>
        <dbReference type="Pfam" id="PF01826"/>
    </source>
</evidence>
<dbReference type="PANTHER" id="PTHR23259:SF70">
    <property type="entry name" value="ACCESSORY GLAND PROTEIN ACP62F-RELATED"/>
    <property type="match status" value="1"/>
</dbReference>
<dbReference type="CDD" id="cd19941">
    <property type="entry name" value="TIL"/>
    <property type="match status" value="2"/>
</dbReference>
<protein>
    <submittedName>
        <fullName evidence="6">Trypsin Inhibitor like cysteine rich domain protein</fullName>
    </submittedName>
</protein>
<dbReference type="OrthoDB" id="5849802at2759"/>
<proteinExistence type="predicted"/>
<gene>
    <name evidence="6" type="ORF">ANCCAN_04776</name>
</gene>
<keyword evidence="7" id="KW-1185">Reference proteome</keyword>
<evidence type="ECO:0000256" key="3">
    <source>
        <dbReference type="ARBA" id="ARBA00023157"/>
    </source>
</evidence>
<dbReference type="STRING" id="29170.A0A368GXW9"/>
<dbReference type="Pfam" id="PF01826">
    <property type="entry name" value="TIL"/>
    <property type="match status" value="2"/>
</dbReference>
<evidence type="ECO:0000313" key="6">
    <source>
        <dbReference type="EMBL" id="RCN49203.1"/>
    </source>
</evidence>
<evidence type="ECO:0000256" key="4">
    <source>
        <dbReference type="SAM" id="SignalP"/>
    </source>
</evidence>
<feature type="chain" id="PRO_5016570244" evidence="4">
    <location>
        <begin position="20"/>
        <end position="159"/>
    </location>
</feature>
<keyword evidence="2" id="KW-0722">Serine protease inhibitor</keyword>
<name>A0A368GXW9_ANCCA</name>
<evidence type="ECO:0000256" key="1">
    <source>
        <dbReference type="ARBA" id="ARBA00022690"/>
    </source>
</evidence>
<feature type="domain" description="TIL" evidence="5">
    <location>
        <begin position="28"/>
        <end position="77"/>
    </location>
</feature>